<dbReference type="Gene3D" id="2.10.70.10">
    <property type="entry name" value="Complement Module, domain 1"/>
    <property type="match status" value="6"/>
</dbReference>
<keyword evidence="8" id="KW-1185">Reference proteome</keyword>
<dbReference type="SMART" id="SM00032">
    <property type="entry name" value="CCP"/>
    <property type="match status" value="5"/>
</dbReference>
<dbReference type="EMBL" id="VWYL01035568">
    <property type="protein sequence ID" value="NXR43499.1"/>
    <property type="molecule type" value="Genomic_DNA"/>
</dbReference>
<feature type="region of interest" description="Disordered" evidence="5">
    <location>
        <begin position="129"/>
        <end position="161"/>
    </location>
</feature>
<evidence type="ECO:0000256" key="4">
    <source>
        <dbReference type="PROSITE-ProRule" id="PRU00302"/>
    </source>
</evidence>
<dbReference type="Pfam" id="PF00084">
    <property type="entry name" value="Sushi"/>
    <property type="match status" value="5"/>
</dbReference>
<proteinExistence type="predicted"/>
<feature type="compositionally biased region" description="Pro residues" evidence="5">
    <location>
        <begin position="148"/>
        <end position="159"/>
    </location>
</feature>
<dbReference type="InterPro" id="IPR000436">
    <property type="entry name" value="Sushi_SCR_CCP_dom"/>
</dbReference>
<organism evidence="7 8">
    <name type="scientific">Zosterops hypoxanthus</name>
    <dbReference type="NCBI Taxonomy" id="2485327"/>
    <lineage>
        <taxon>Eukaryota</taxon>
        <taxon>Metazoa</taxon>
        <taxon>Chordata</taxon>
        <taxon>Craniata</taxon>
        <taxon>Vertebrata</taxon>
        <taxon>Euteleostomi</taxon>
        <taxon>Archelosauria</taxon>
        <taxon>Archosauria</taxon>
        <taxon>Dinosauria</taxon>
        <taxon>Saurischia</taxon>
        <taxon>Theropoda</taxon>
        <taxon>Coelurosauria</taxon>
        <taxon>Aves</taxon>
        <taxon>Neognathae</taxon>
        <taxon>Neoaves</taxon>
        <taxon>Telluraves</taxon>
        <taxon>Australaves</taxon>
        <taxon>Passeriformes</taxon>
        <taxon>Sylvioidea</taxon>
        <taxon>Zosteropidae</taxon>
        <taxon>Zosterops</taxon>
    </lineage>
</organism>
<evidence type="ECO:0000259" key="6">
    <source>
        <dbReference type="PROSITE" id="PS50923"/>
    </source>
</evidence>
<dbReference type="PROSITE" id="PS50923">
    <property type="entry name" value="SUSHI"/>
    <property type="match status" value="3"/>
</dbReference>
<keyword evidence="1 4" id="KW-0768">Sushi</keyword>
<keyword evidence="3 4" id="KW-1015">Disulfide bond</keyword>
<keyword evidence="2" id="KW-0732">Signal</keyword>
<gene>
    <name evidence="7" type="primary">F13b</name>
    <name evidence="7" type="ORF">ZOSHYP_R08674</name>
</gene>
<feature type="disulfide bond" evidence="4">
    <location>
        <begin position="357"/>
        <end position="400"/>
    </location>
</feature>
<dbReference type="AlphaFoldDB" id="A0A7L2L7S6"/>
<dbReference type="GO" id="GO:0007596">
    <property type="term" value="P:blood coagulation"/>
    <property type="evidence" value="ECO:0007669"/>
    <property type="project" value="TreeGrafter"/>
</dbReference>
<dbReference type="InterPro" id="IPR051503">
    <property type="entry name" value="ComplSys_Reg/VirEntry_Med"/>
</dbReference>
<evidence type="ECO:0000256" key="3">
    <source>
        <dbReference type="ARBA" id="ARBA00023157"/>
    </source>
</evidence>
<dbReference type="FunFam" id="2.10.70.10:FF:000054">
    <property type="entry name" value="Complement inhibitory factor H"/>
    <property type="match status" value="1"/>
</dbReference>
<evidence type="ECO:0000256" key="5">
    <source>
        <dbReference type="SAM" id="MobiDB-lite"/>
    </source>
</evidence>
<name>A0A7L2L7S6_9PASS</name>
<dbReference type="InterPro" id="IPR035976">
    <property type="entry name" value="Sushi/SCR/CCP_sf"/>
</dbReference>
<evidence type="ECO:0000313" key="8">
    <source>
        <dbReference type="Proteomes" id="UP000549157"/>
    </source>
</evidence>
<accession>A0A7L2L7S6</accession>
<dbReference type="OrthoDB" id="9984531at2759"/>
<feature type="domain" description="Sushi" evidence="6">
    <location>
        <begin position="194"/>
        <end position="252"/>
    </location>
</feature>
<evidence type="ECO:0000313" key="7">
    <source>
        <dbReference type="EMBL" id="NXR43499.1"/>
    </source>
</evidence>
<feature type="non-terminal residue" evidence="7">
    <location>
        <position position="467"/>
    </location>
</feature>
<comment type="caution">
    <text evidence="7">The sequence shown here is derived from an EMBL/GenBank/DDBJ whole genome shotgun (WGS) entry which is preliminary data.</text>
</comment>
<dbReference type="CDD" id="cd00033">
    <property type="entry name" value="CCP"/>
    <property type="match status" value="3"/>
</dbReference>
<feature type="non-terminal residue" evidence="7">
    <location>
        <position position="1"/>
    </location>
</feature>
<evidence type="ECO:0000256" key="2">
    <source>
        <dbReference type="ARBA" id="ARBA00022729"/>
    </source>
</evidence>
<evidence type="ECO:0000256" key="1">
    <source>
        <dbReference type="ARBA" id="ARBA00022659"/>
    </source>
</evidence>
<sequence>FFADMPCVLPQIENGNIALYYYSFKSHYFPMSKGKKLSYSCIVGYTTESGTQEGRITCTEKGWSPVPQCYRKCTKPLLENGSFYSTEMDFKIHEELQYKCNPGYHTPSGATEDTVQCQPQGWSFQPSCTKKLAPPPRAASPTAGTAPPAAPVRPPPPRNSPLLRIKMGKELSLAGRWREPSPVGFQRCVLSPGTACSALSEVAHGGFYPVKKSYEEGDVVHFFCDKHYSVTGFDSVQCYNFGWYPDPPVCEDVKNKCPPPPLPPGHISTARRTYHNGDKVSVQCTLGGRGCEEIRCEGGRWTSPSNCIGTVDKQESGAPPPLEADAEIRASQTHHSEVTSRSNCLSLYPIAEMQHDCASPPVIKNGGVLGPLLANYKNGSWVEYACQHYHFLDGPSTVYCDHGNWTEQPTCLEPCTLNVTDMDSNNITLKWRREELIFLHGDLIEFECKQGYGFLHTAIPSPGRTQC</sequence>
<dbReference type="SUPFAM" id="SSF57535">
    <property type="entry name" value="Complement control module/SCR domain"/>
    <property type="match status" value="6"/>
</dbReference>
<dbReference type="PANTHER" id="PTHR45785:SF3">
    <property type="entry name" value="COAGULATION FACTOR XIII B CHAIN"/>
    <property type="match status" value="1"/>
</dbReference>
<protein>
    <submittedName>
        <fullName evidence="7">F13B factor</fullName>
    </submittedName>
</protein>
<dbReference type="PANTHER" id="PTHR45785">
    <property type="entry name" value="COMPLEMENT FACTOR H-RELATED"/>
    <property type="match status" value="1"/>
</dbReference>
<dbReference type="Proteomes" id="UP000549157">
    <property type="component" value="Unassembled WGS sequence"/>
</dbReference>
<reference evidence="7 8" key="1">
    <citation type="submission" date="2019-09" db="EMBL/GenBank/DDBJ databases">
        <title>Bird 10,000 Genomes (B10K) Project - Family phase.</title>
        <authorList>
            <person name="Zhang G."/>
        </authorList>
    </citation>
    <scope>NUCLEOTIDE SEQUENCE [LARGE SCALE GENOMIC DNA]</scope>
    <source>
        <strain evidence="7">B10K-DU-001-36</strain>
        <tissue evidence="7">Muscle</tissue>
    </source>
</reference>
<feature type="domain" description="Sushi" evidence="6">
    <location>
        <begin position="71"/>
        <end position="130"/>
    </location>
</feature>
<feature type="domain" description="Sushi" evidence="6">
    <location>
        <begin position="355"/>
        <end position="413"/>
    </location>
</feature>
<comment type="caution">
    <text evidence="4">Lacks conserved residue(s) required for the propagation of feature annotation.</text>
</comment>